<gene>
    <name evidence="1" type="ORF">IAC10_06170</name>
</gene>
<dbReference type="AlphaFoldDB" id="A0A9D1JNG0"/>
<comment type="caution">
    <text evidence="1">The sequence shown here is derived from an EMBL/GenBank/DDBJ whole genome shotgun (WGS) entry which is preliminary data.</text>
</comment>
<evidence type="ECO:0000313" key="2">
    <source>
        <dbReference type="Proteomes" id="UP000823928"/>
    </source>
</evidence>
<dbReference type="InterPro" id="IPR045499">
    <property type="entry name" value="DUF6492"/>
</dbReference>
<accession>A0A9D1JNG0</accession>
<reference evidence="1" key="1">
    <citation type="submission" date="2020-10" db="EMBL/GenBank/DDBJ databases">
        <authorList>
            <person name="Gilroy R."/>
        </authorList>
    </citation>
    <scope>NUCLEOTIDE SEQUENCE</scope>
    <source>
        <strain evidence="1">6276</strain>
    </source>
</reference>
<evidence type="ECO:0000313" key="1">
    <source>
        <dbReference type="EMBL" id="HIS36200.1"/>
    </source>
</evidence>
<dbReference type="Pfam" id="PF20102">
    <property type="entry name" value="DUF6492"/>
    <property type="match status" value="1"/>
</dbReference>
<dbReference type="Proteomes" id="UP000823928">
    <property type="component" value="Unassembled WGS sequence"/>
</dbReference>
<organism evidence="1 2">
    <name type="scientific">Candidatus Scatousia excrementigallinarum</name>
    <dbReference type="NCBI Taxonomy" id="2840935"/>
    <lineage>
        <taxon>Bacteria</taxon>
        <taxon>Candidatus Scatousia</taxon>
    </lineage>
</organism>
<sequence length="330" mass="39036">MDKYDLVIFCKTFIRDIDCFLIQAQSVKEFNVDNIPYYISVPSEDIGEFEKLKEKYALTYQILADEDISELLTENDYKDSAHNVSYINQQLVKFEFSRMNIAKHYIVMDGDCYFIRNFYISDFLLDSNTPYMPLTEGIKGDRILFQLFSHSKRSHRAANSNGGGGSSKVFIGRKGKYYTIEMPFVITSSYVLDFVNNFLKNEKNMTLKDTLMKYPCEMQLYVDYVLYKRFNYQACNAFFMPNHMETMYQICRWLGYDTDLIAQNYLGILMNKGYVKSLKFKPNFIGKYIIRNIIRFHHKISKQRVPIHVKLLLGIIPDKNLRIKIRNYLR</sequence>
<reference evidence="1" key="2">
    <citation type="journal article" date="2021" name="PeerJ">
        <title>Extensive microbial diversity within the chicken gut microbiome revealed by metagenomics and culture.</title>
        <authorList>
            <person name="Gilroy R."/>
            <person name="Ravi A."/>
            <person name="Getino M."/>
            <person name="Pursley I."/>
            <person name="Horton D.L."/>
            <person name="Alikhan N.F."/>
            <person name="Baker D."/>
            <person name="Gharbi K."/>
            <person name="Hall N."/>
            <person name="Watson M."/>
            <person name="Adriaenssens E.M."/>
            <person name="Foster-Nyarko E."/>
            <person name="Jarju S."/>
            <person name="Secka A."/>
            <person name="Antonio M."/>
            <person name="Oren A."/>
            <person name="Chaudhuri R.R."/>
            <person name="La Ragione R."/>
            <person name="Hildebrand F."/>
            <person name="Pallen M.J."/>
        </authorList>
    </citation>
    <scope>NUCLEOTIDE SEQUENCE</scope>
    <source>
        <strain evidence="1">6276</strain>
    </source>
</reference>
<dbReference type="EMBL" id="DVIU01000121">
    <property type="protein sequence ID" value="HIS36200.1"/>
    <property type="molecule type" value="Genomic_DNA"/>
</dbReference>
<protein>
    <submittedName>
        <fullName evidence="1">Uncharacterized protein</fullName>
    </submittedName>
</protein>
<name>A0A9D1JNG0_9BACT</name>
<proteinExistence type="predicted"/>